<name>A0A6M3LLQ6_9ZZZZ</name>
<evidence type="ECO:0000313" key="2">
    <source>
        <dbReference type="EMBL" id="QJA95840.1"/>
    </source>
</evidence>
<evidence type="ECO:0000313" key="1">
    <source>
        <dbReference type="EMBL" id="QJA69686.1"/>
    </source>
</evidence>
<protein>
    <submittedName>
        <fullName evidence="2">Uncharacterized protein</fullName>
    </submittedName>
</protein>
<organism evidence="2">
    <name type="scientific">viral metagenome</name>
    <dbReference type="NCBI Taxonomy" id="1070528"/>
    <lineage>
        <taxon>unclassified sequences</taxon>
        <taxon>metagenomes</taxon>
        <taxon>organismal metagenomes</taxon>
    </lineage>
</organism>
<accession>A0A6M3LLQ6</accession>
<reference evidence="2" key="1">
    <citation type="submission" date="2020-03" db="EMBL/GenBank/DDBJ databases">
        <title>The deep terrestrial virosphere.</title>
        <authorList>
            <person name="Holmfeldt K."/>
            <person name="Nilsson E."/>
            <person name="Simone D."/>
            <person name="Lopez-Fernandez M."/>
            <person name="Wu X."/>
            <person name="de Brujin I."/>
            <person name="Lundin D."/>
            <person name="Andersson A."/>
            <person name="Bertilsson S."/>
            <person name="Dopson M."/>
        </authorList>
    </citation>
    <scope>NUCLEOTIDE SEQUENCE</scope>
    <source>
        <strain evidence="1">MM415A04363</strain>
        <strain evidence="2">MM415B05142</strain>
    </source>
</reference>
<proteinExistence type="predicted"/>
<dbReference type="EMBL" id="MT141728">
    <property type="protein sequence ID" value="QJA69686.1"/>
    <property type="molecule type" value="Genomic_DNA"/>
</dbReference>
<gene>
    <name evidence="1" type="ORF">MM415A04363_0002</name>
    <name evidence="2" type="ORF">MM415B05142_0012</name>
</gene>
<dbReference type="AlphaFoldDB" id="A0A6M3LLQ6"/>
<sequence>MGRPIIKNCPRLIQNKIKSADRNVFTKEAANVCLECPFVDCVLTDKGINKKNLQMVMIR</sequence>
<dbReference type="EMBL" id="MT143348">
    <property type="protein sequence ID" value="QJA95840.1"/>
    <property type="molecule type" value="Genomic_DNA"/>
</dbReference>